<organism evidence="5 6">
    <name type="scientific">Teichococcus vastitatis</name>
    <dbReference type="NCBI Taxonomy" id="2307076"/>
    <lineage>
        <taxon>Bacteria</taxon>
        <taxon>Pseudomonadati</taxon>
        <taxon>Pseudomonadota</taxon>
        <taxon>Alphaproteobacteria</taxon>
        <taxon>Acetobacterales</taxon>
        <taxon>Roseomonadaceae</taxon>
        <taxon>Roseomonas</taxon>
    </lineage>
</organism>
<keyword evidence="2" id="KW-0238">DNA-binding</keyword>
<dbReference type="InterPro" id="IPR008920">
    <property type="entry name" value="TF_FadR/GntR_C"/>
</dbReference>
<proteinExistence type="predicted"/>
<dbReference type="Gene3D" id="1.20.120.530">
    <property type="entry name" value="GntR ligand-binding domain-like"/>
    <property type="match status" value="1"/>
</dbReference>
<evidence type="ECO:0000256" key="2">
    <source>
        <dbReference type="ARBA" id="ARBA00023125"/>
    </source>
</evidence>
<evidence type="ECO:0000256" key="1">
    <source>
        <dbReference type="ARBA" id="ARBA00023015"/>
    </source>
</evidence>
<dbReference type="RefSeq" id="WP_238384157.1">
    <property type="nucleotide sequence ID" value="NZ_JALBUU010000028.1"/>
</dbReference>
<dbReference type="InterPro" id="IPR011711">
    <property type="entry name" value="GntR_C"/>
</dbReference>
<dbReference type="Proteomes" id="UP001201985">
    <property type="component" value="Unassembled WGS sequence"/>
</dbReference>
<dbReference type="SUPFAM" id="SSF48008">
    <property type="entry name" value="GntR ligand-binding domain-like"/>
    <property type="match status" value="1"/>
</dbReference>
<keyword evidence="6" id="KW-1185">Reference proteome</keyword>
<keyword evidence="3" id="KW-0804">Transcription</keyword>
<sequence length="108" mass="11888">MVEADRGLLGDGGRLAHSNRLFHRQIHHAARNRFLDLMLDNMRLSLVLLGRTTLSLPERGATAVEEHAAIVAAIAARDPVAAEAAARQHIRNAFRARLALENRTPDLP</sequence>
<comment type="caution">
    <text evidence="5">The sequence shown here is derived from an EMBL/GenBank/DDBJ whole genome shotgun (WGS) entry which is preliminary data.</text>
</comment>
<evidence type="ECO:0000256" key="3">
    <source>
        <dbReference type="ARBA" id="ARBA00023163"/>
    </source>
</evidence>
<name>A0ABS9W7E2_9PROT</name>
<evidence type="ECO:0000313" key="6">
    <source>
        <dbReference type="Proteomes" id="UP001201985"/>
    </source>
</evidence>
<reference evidence="5 6" key="1">
    <citation type="submission" date="2022-03" db="EMBL/GenBank/DDBJ databases">
        <title>Complete genome analysis of Roseomonas KG 17.1 : a prolific producer of plant growth promoters.</title>
        <authorList>
            <person name="Saadouli I."/>
            <person name="Najjari A."/>
            <person name="Mosbah A."/>
            <person name="Ouzari H.I."/>
        </authorList>
    </citation>
    <scope>NUCLEOTIDE SEQUENCE [LARGE SCALE GENOMIC DNA]</scope>
    <source>
        <strain evidence="5 6">KG17-1</strain>
    </source>
</reference>
<evidence type="ECO:0000259" key="4">
    <source>
        <dbReference type="Pfam" id="PF07729"/>
    </source>
</evidence>
<evidence type="ECO:0000313" key="5">
    <source>
        <dbReference type="EMBL" id="MCI0755143.1"/>
    </source>
</evidence>
<keyword evidence="1" id="KW-0805">Transcription regulation</keyword>
<feature type="domain" description="GntR C-terminal" evidence="4">
    <location>
        <begin position="11"/>
        <end position="91"/>
    </location>
</feature>
<dbReference type="EMBL" id="JALBUU010000028">
    <property type="protein sequence ID" value="MCI0755143.1"/>
    <property type="molecule type" value="Genomic_DNA"/>
</dbReference>
<dbReference type="Pfam" id="PF07729">
    <property type="entry name" value="FCD"/>
    <property type="match status" value="1"/>
</dbReference>
<protein>
    <submittedName>
        <fullName evidence="5">FCD domain-containing protein</fullName>
    </submittedName>
</protein>
<accession>A0ABS9W7E2</accession>
<gene>
    <name evidence="5" type="ORF">MON41_15600</name>
</gene>